<keyword evidence="6" id="KW-0325">Glycoprotein</keyword>
<dbReference type="SUPFAM" id="SSF53649">
    <property type="entry name" value="Alkaline phosphatase-like"/>
    <property type="match status" value="1"/>
</dbReference>
<evidence type="ECO:0000256" key="2">
    <source>
        <dbReference type="ARBA" id="ARBA00008779"/>
    </source>
</evidence>
<dbReference type="PROSITE" id="PS00523">
    <property type="entry name" value="SULFATASE_1"/>
    <property type="match status" value="1"/>
</dbReference>
<feature type="domain" description="Sulfatase N-terminal" evidence="8">
    <location>
        <begin position="43"/>
        <end position="329"/>
    </location>
</feature>
<evidence type="ECO:0000256" key="4">
    <source>
        <dbReference type="ARBA" id="ARBA00022801"/>
    </source>
</evidence>
<reference evidence="9 10" key="1">
    <citation type="submission" date="2021-06" db="EMBL/GenBank/DDBJ databases">
        <title>Caerostris extrusa draft genome.</title>
        <authorList>
            <person name="Kono N."/>
            <person name="Arakawa K."/>
        </authorList>
    </citation>
    <scope>NUCLEOTIDE SEQUENCE [LARGE SCALE GENOMIC DNA]</scope>
</reference>
<evidence type="ECO:0000313" key="10">
    <source>
        <dbReference type="Proteomes" id="UP001054945"/>
    </source>
</evidence>
<comment type="similarity">
    <text evidence="2">Belongs to the sulfatase family.</text>
</comment>
<evidence type="ECO:0000256" key="7">
    <source>
        <dbReference type="SAM" id="MobiDB-lite"/>
    </source>
</evidence>
<dbReference type="Gene3D" id="3.30.1120.10">
    <property type="match status" value="1"/>
</dbReference>
<evidence type="ECO:0000256" key="6">
    <source>
        <dbReference type="ARBA" id="ARBA00023180"/>
    </source>
</evidence>
<dbReference type="EMBL" id="BPLR01020615">
    <property type="protein sequence ID" value="GIX80687.1"/>
    <property type="molecule type" value="Genomic_DNA"/>
</dbReference>
<evidence type="ECO:0000259" key="8">
    <source>
        <dbReference type="Pfam" id="PF00884"/>
    </source>
</evidence>
<keyword evidence="4" id="KW-0378">Hydrolase</keyword>
<organism evidence="9 10">
    <name type="scientific">Caerostris extrusa</name>
    <name type="common">Bark spider</name>
    <name type="synonym">Caerostris bankana</name>
    <dbReference type="NCBI Taxonomy" id="172846"/>
    <lineage>
        <taxon>Eukaryota</taxon>
        <taxon>Metazoa</taxon>
        <taxon>Ecdysozoa</taxon>
        <taxon>Arthropoda</taxon>
        <taxon>Chelicerata</taxon>
        <taxon>Arachnida</taxon>
        <taxon>Araneae</taxon>
        <taxon>Araneomorphae</taxon>
        <taxon>Entelegynae</taxon>
        <taxon>Araneoidea</taxon>
        <taxon>Araneidae</taxon>
        <taxon>Caerostris</taxon>
    </lineage>
</organism>
<proteinExistence type="inferred from homology"/>
<evidence type="ECO:0000313" key="9">
    <source>
        <dbReference type="EMBL" id="GIX80687.1"/>
    </source>
</evidence>
<keyword evidence="10" id="KW-1185">Reference proteome</keyword>
<dbReference type="InterPro" id="IPR024607">
    <property type="entry name" value="Sulfatase_CS"/>
</dbReference>
<evidence type="ECO:0000256" key="3">
    <source>
        <dbReference type="ARBA" id="ARBA00022723"/>
    </source>
</evidence>
<name>A0AAV4N7K6_CAEEX</name>
<feature type="region of interest" description="Disordered" evidence="7">
    <location>
        <begin position="513"/>
        <end position="540"/>
    </location>
</feature>
<keyword evidence="5" id="KW-0106">Calcium</keyword>
<keyword evidence="3" id="KW-0479">Metal-binding</keyword>
<dbReference type="Proteomes" id="UP001054945">
    <property type="component" value="Unassembled WGS sequence"/>
</dbReference>
<dbReference type="InterPro" id="IPR000917">
    <property type="entry name" value="Sulfatase_N"/>
</dbReference>
<dbReference type="InterPro" id="IPR017850">
    <property type="entry name" value="Alkaline_phosphatase_core_sf"/>
</dbReference>
<evidence type="ECO:0000256" key="1">
    <source>
        <dbReference type="ARBA" id="ARBA00001913"/>
    </source>
</evidence>
<comment type="cofactor">
    <cofactor evidence="1">
        <name>Ca(2+)</name>
        <dbReference type="ChEBI" id="CHEBI:29108"/>
    </cofactor>
</comment>
<dbReference type="CDD" id="cd16029">
    <property type="entry name" value="4-S"/>
    <property type="match status" value="1"/>
</dbReference>
<evidence type="ECO:0000256" key="5">
    <source>
        <dbReference type="ARBA" id="ARBA00022837"/>
    </source>
</evidence>
<dbReference type="Gene3D" id="3.40.720.10">
    <property type="entry name" value="Alkaline Phosphatase, subunit A"/>
    <property type="match status" value="2"/>
</dbReference>
<dbReference type="AlphaFoldDB" id="A0AAV4N7K6"/>
<dbReference type="PANTHER" id="PTHR10342">
    <property type="entry name" value="ARYLSULFATASE"/>
    <property type="match status" value="1"/>
</dbReference>
<dbReference type="PANTHER" id="PTHR10342:SF273">
    <property type="entry name" value="RE14504P"/>
    <property type="match status" value="1"/>
</dbReference>
<dbReference type="InterPro" id="IPR047115">
    <property type="entry name" value="ARSB"/>
</dbReference>
<protein>
    <submittedName>
        <fullName evidence="9">Arylsulfatase B</fullName>
    </submittedName>
</protein>
<dbReference type="GO" id="GO:0008484">
    <property type="term" value="F:sulfuric ester hydrolase activity"/>
    <property type="evidence" value="ECO:0007669"/>
    <property type="project" value="InterPro"/>
</dbReference>
<comment type="caution">
    <text evidence="9">The sequence shown here is derived from an EMBL/GenBank/DDBJ whole genome shotgun (WGS) entry which is preliminary data.</text>
</comment>
<accession>A0AAV4N7K6</accession>
<dbReference type="GO" id="GO:0046872">
    <property type="term" value="F:metal ion binding"/>
    <property type="evidence" value="ECO:0007669"/>
    <property type="project" value="UniProtKB-KW"/>
</dbReference>
<gene>
    <name evidence="9" type="primary">Arsb</name>
    <name evidence="9" type="ORF">CEXT_606431</name>
</gene>
<sequence>MEVYSITINDHWIRISKKLWILLVLVICLLALHVTCAAKIQQPHIVFMIVDDLGWSDVSFHGSKQIPTPNIDAIARDGIILNNYYVAPTCSPSRGSLMTGKYPLRLGFQHEVIVANSPWVAFRILQGRISPNEERLRFLFWLLNGVEDYFTHFSDTTDMSGLDLHDGYENVWDFNGTYGTELFTTKAKEPLFLYIGQQAPHTGNFAKPLQVPDKYVKPLIGIPDEGRRNFCRNGICIDHSVGEIFDALEKSKMLDNTIFVFTTDNGGAVEGTDGSFGSNFPLRGSKYNLWEGGTRAVGFVWSPFLRHRSRIFNDLMHISDWLPTLVSAAAGTEVAKTMKHIDGVDLWPSFVHNLPSPRQDILLNIDSVDGVEGFRWKNFKLVKGSYYNETFDGWYDKNGKLIKGLLPAEPKARLKLYKRTYLKYLKRSKAARTLWRKYAKDPRLAISCHTPGCQTFPIVKCSRVIPPSESTCKPKEAACLFDIDDDPCEYFNIAEQYPEVVEQLQFAINRYRTAEKPPGGQPPDLAADPKLHGNVWKPWK</sequence>
<dbReference type="Pfam" id="PF00884">
    <property type="entry name" value="Sulfatase"/>
    <property type="match status" value="1"/>
</dbReference>